<gene>
    <name evidence="1" type="ORF">M23134_00535</name>
</gene>
<organism evidence="1 2">
    <name type="scientific">Microscilla marina ATCC 23134</name>
    <dbReference type="NCBI Taxonomy" id="313606"/>
    <lineage>
        <taxon>Bacteria</taxon>
        <taxon>Pseudomonadati</taxon>
        <taxon>Bacteroidota</taxon>
        <taxon>Cytophagia</taxon>
        <taxon>Cytophagales</taxon>
        <taxon>Microscillaceae</taxon>
        <taxon>Microscilla</taxon>
    </lineage>
</organism>
<keyword evidence="2" id="KW-1185">Reference proteome</keyword>
<proteinExistence type="predicted"/>
<reference evidence="1 2" key="1">
    <citation type="submission" date="2007-01" db="EMBL/GenBank/DDBJ databases">
        <authorList>
            <person name="Haygood M."/>
            <person name="Podell S."/>
            <person name="Anderson C."/>
            <person name="Hopkinson B."/>
            <person name="Roe K."/>
            <person name="Barbeau K."/>
            <person name="Gaasterland T."/>
            <person name="Ferriera S."/>
            <person name="Johnson J."/>
            <person name="Kravitz S."/>
            <person name="Beeson K."/>
            <person name="Sutton G."/>
            <person name="Rogers Y.-H."/>
            <person name="Friedman R."/>
            <person name="Frazier M."/>
            <person name="Venter J.C."/>
        </authorList>
    </citation>
    <scope>NUCLEOTIDE SEQUENCE [LARGE SCALE GENOMIC DNA]</scope>
    <source>
        <strain evidence="1 2">ATCC 23134</strain>
    </source>
</reference>
<name>A1ZJB5_MICM2</name>
<dbReference type="eggNOG" id="ENOG502ZTJE">
    <property type="taxonomic scope" value="Bacteria"/>
</dbReference>
<accession>A1ZJB5</accession>
<dbReference type="RefSeq" id="WP_002696130.1">
    <property type="nucleotide sequence ID" value="NZ_AAWS01000010.1"/>
</dbReference>
<protein>
    <submittedName>
        <fullName evidence="1">Uncharacterized protein</fullName>
    </submittedName>
</protein>
<dbReference type="AlphaFoldDB" id="A1ZJB5"/>
<evidence type="ECO:0000313" key="1">
    <source>
        <dbReference type="EMBL" id="EAY29651.1"/>
    </source>
</evidence>
<dbReference type="EMBL" id="AAWS01000010">
    <property type="protein sequence ID" value="EAY29651.1"/>
    <property type="molecule type" value="Genomic_DNA"/>
</dbReference>
<dbReference type="Proteomes" id="UP000004095">
    <property type="component" value="Unassembled WGS sequence"/>
</dbReference>
<sequence length="95" mass="10695">MGVYTKNVIAQKAPGKHIGLYKIVVNDTLEVMLLPPYEKAALRSPTEVKRFEGQKVVVTGRIEEVTSVYDPLKEEDPPLVWIPNFATIEKICLAR</sequence>
<evidence type="ECO:0000313" key="2">
    <source>
        <dbReference type="Proteomes" id="UP000004095"/>
    </source>
</evidence>
<comment type="caution">
    <text evidence="1">The sequence shown here is derived from an EMBL/GenBank/DDBJ whole genome shotgun (WGS) entry which is preliminary data.</text>
</comment>